<dbReference type="GO" id="GO:0006506">
    <property type="term" value="P:GPI anchor biosynthetic process"/>
    <property type="evidence" value="ECO:0007669"/>
    <property type="project" value="TreeGrafter"/>
</dbReference>
<dbReference type="InterPro" id="IPR036691">
    <property type="entry name" value="Endo/exonu/phosph_ase_sf"/>
</dbReference>
<feature type="domain" description="Endonuclease/exonuclease/phosphatase" evidence="2">
    <location>
        <begin position="109"/>
        <end position="361"/>
    </location>
</feature>
<keyword evidence="1" id="KW-1133">Transmembrane helix</keyword>
<dbReference type="EMBL" id="WKJI01000003">
    <property type="protein sequence ID" value="MRX47979.1"/>
    <property type="molecule type" value="Genomic_DNA"/>
</dbReference>
<feature type="transmembrane region" description="Helical" evidence="1">
    <location>
        <begin position="69"/>
        <end position="91"/>
    </location>
</feature>
<dbReference type="InterPro" id="IPR051916">
    <property type="entry name" value="GPI-anchor_lipid_remodeler"/>
</dbReference>
<keyword evidence="3" id="KW-0540">Nuclease</keyword>
<dbReference type="SUPFAM" id="SSF56219">
    <property type="entry name" value="DNase I-like"/>
    <property type="match status" value="1"/>
</dbReference>
<dbReference type="PANTHER" id="PTHR14859">
    <property type="entry name" value="CALCOFLUOR WHITE HYPERSENSITIVE PROTEIN PRECURSOR"/>
    <property type="match status" value="1"/>
</dbReference>
<dbReference type="AlphaFoldDB" id="A0A7K0FPS9"/>
<keyword evidence="3" id="KW-0269">Exonuclease</keyword>
<organism evidence="3 4">
    <name type="scientific">Pedobacter puniceum</name>
    <dbReference type="NCBI Taxonomy" id="2666136"/>
    <lineage>
        <taxon>Bacteria</taxon>
        <taxon>Pseudomonadati</taxon>
        <taxon>Bacteroidota</taxon>
        <taxon>Sphingobacteriia</taxon>
        <taxon>Sphingobacteriales</taxon>
        <taxon>Sphingobacteriaceae</taxon>
        <taxon>Pedobacter</taxon>
    </lineage>
</organism>
<keyword evidence="1" id="KW-0812">Transmembrane</keyword>
<keyword evidence="1" id="KW-0472">Membrane</keyword>
<evidence type="ECO:0000313" key="3">
    <source>
        <dbReference type="EMBL" id="MRX47979.1"/>
    </source>
</evidence>
<evidence type="ECO:0000259" key="2">
    <source>
        <dbReference type="Pfam" id="PF03372"/>
    </source>
</evidence>
<feature type="transmembrane region" description="Helical" evidence="1">
    <location>
        <begin position="39"/>
        <end position="62"/>
    </location>
</feature>
<evidence type="ECO:0000313" key="4">
    <source>
        <dbReference type="Proteomes" id="UP000462931"/>
    </source>
</evidence>
<keyword evidence="3" id="KW-0255">Endonuclease</keyword>
<proteinExistence type="predicted"/>
<dbReference type="Gene3D" id="3.60.10.10">
    <property type="entry name" value="Endonuclease/exonuclease/phosphatase"/>
    <property type="match status" value="1"/>
</dbReference>
<feature type="transmembrane region" description="Helical" evidence="1">
    <location>
        <begin position="12"/>
        <end position="33"/>
    </location>
</feature>
<accession>A0A7K0FPS9</accession>
<keyword evidence="3" id="KW-0378">Hydrolase</keyword>
<dbReference type="Pfam" id="PF03372">
    <property type="entry name" value="Exo_endo_phos"/>
    <property type="match status" value="1"/>
</dbReference>
<dbReference type="GO" id="GO:0004527">
    <property type="term" value="F:exonuclease activity"/>
    <property type="evidence" value="ECO:0007669"/>
    <property type="project" value="UniProtKB-KW"/>
</dbReference>
<dbReference type="GO" id="GO:0016020">
    <property type="term" value="C:membrane"/>
    <property type="evidence" value="ECO:0007669"/>
    <property type="project" value="GOC"/>
</dbReference>
<keyword evidence="4" id="KW-1185">Reference proteome</keyword>
<reference evidence="3 4" key="1">
    <citation type="submission" date="2019-11" db="EMBL/GenBank/DDBJ databases">
        <authorList>
            <person name="Cheng Q."/>
            <person name="Yang Z."/>
        </authorList>
    </citation>
    <scope>NUCLEOTIDE SEQUENCE [LARGE SCALE GENOMIC DNA]</scope>
    <source>
        <strain evidence="3 4">HX-22-1</strain>
    </source>
</reference>
<sequence>MRKNKKISLVSKFILFVNILAVIGLFLSYLAKYTNPADYWYIAFFGLSYPIILFINFLIIIYWLIRKKWFALISIIAIALGYNALTSTIGFRGKTESSFVTDSNTLKLMTYNVHYFKKFGLELDTHTRSGIFNLLRNEQPDIIGFQEFFTRNKGKYNIKDSVFKILDTKYYYYNPSVDNNYESSGIAVFSKLPIKAKGNIDLKDETRGNQGIWVDIEKNNKTFRVFIVHLASISFQPEDYSYLNKLKQDLNTEEDLNSGKRIIKRLKNAFIKRSMQVKYLQAYIDSCKTPYIIMGDFNDTPVSYTLHSLKKNIKNGFEEKGSGLGITYNGDFPNFQIDYILASKEFDFKTYKIIKKTFSDHYPVRCNVTLAD</sequence>
<dbReference type="GO" id="GO:0004519">
    <property type="term" value="F:endonuclease activity"/>
    <property type="evidence" value="ECO:0007669"/>
    <property type="project" value="UniProtKB-KW"/>
</dbReference>
<comment type="caution">
    <text evidence="3">The sequence shown here is derived from an EMBL/GenBank/DDBJ whole genome shotgun (WGS) entry which is preliminary data.</text>
</comment>
<dbReference type="CDD" id="cd09084">
    <property type="entry name" value="EEP-2"/>
    <property type="match status" value="1"/>
</dbReference>
<dbReference type="Proteomes" id="UP000462931">
    <property type="component" value="Unassembled WGS sequence"/>
</dbReference>
<dbReference type="PANTHER" id="PTHR14859:SF15">
    <property type="entry name" value="ENDONUCLEASE_EXONUCLEASE_PHOSPHATASE DOMAIN-CONTAINING PROTEIN"/>
    <property type="match status" value="1"/>
</dbReference>
<name>A0A7K0FPS9_9SPHI</name>
<dbReference type="RefSeq" id="WP_154288085.1">
    <property type="nucleotide sequence ID" value="NZ_WKJI01000003.1"/>
</dbReference>
<evidence type="ECO:0000256" key="1">
    <source>
        <dbReference type="SAM" id="Phobius"/>
    </source>
</evidence>
<gene>
    <name evidence="3" type="ORF">GJJ64_12330</name>
</gene>
<dbReference type="InterPro" id="IPR005135">
    <property type="entry name" value="Endo/exonuclease/phosphatase"/>
</dbReference>
<protein>
    <submittedName>
        <fullName evidence="3">Endonuclease/exonuclease/phosphatase</fullName>
    </submittedName>
</protein>